<accession>A0AAU8H2Y3</accession>
<reference evidence="2" key="1">
    <citation type="submission" date="2024-01" db="EMBL/GenBank/DDBJ databases">
        <title>The first autotrophic representatives of the genus Thermodesulfovibrio.</title>
        <authorList>
            <person name="Maltseva A.I."/>
            <person name="Elcheninov A.G."/>
            <person name="Kublanov I.V."/>
            <person name="Lebedinsky A.V."/>
            <person name="Frolov E.N."/>
        </authorList>
    </citation>
    <scope>NUCLEOTIDE SEQUENCE</scope>
    <source>
        <strain evidence="2">3462-1</strain>
    </source>
</reference>
<dbReference type="RefSeq" id="WP_353686919.1">
    <property type="nucleotide sequence ID" value="NZ_CP144374.1"/>
</dbReference>
<feature type="compositionally biased region" description="Basic residues" evidence="1">
    <location>
        <begin position="79"/>
        <end position="88"/>
    </location>
</feature>
<dbReference type="EMBL" id="CP144374">
    <property type="protein sequence ID" value="XCH49290.1"/>
    <property type="molecule type" value="Genomic_DNA"/>
</dbReference>
<organism evidence="2">
    <name type="scientific">Thermodesulfovibrio obliviosus</name>
    <dbReference type="NCBI Taxonomy" id="3118332"/>
    <lineage>
        <taxon>Bacteria</taxon>
        <taxon>Pseudomonadati</taxon>
        <taxon>Nitrospirota</taxon>
        <taxon>Thermodesulfovibrionia</taxon>
        <taxon>Thermodesulfovibrionales</taxon>
        <taxon>Thermodesulfovibrionaceae</taxon>
        <taxon>Thermodesulfovibrio</taxon>
    </lineage>
</organism>
<evidence type="ECO:0000256" key="1">
    <source>
        <dbReference type="SAM" id="MobiDB-lite"/>
    </source>
</evidence>
<dbReference type="InterPro" id="IPR021327">
    <property type="entry name" value="DUF2934"/>
</dbReference>
<sequence length="88" mass="10088">MIDRERLEEEIRQVAYELYVKSGCIPGRDLDNWLEAEKIVMVKYGLIGQEEESQTAEAEKEDKPKKRGRRVCKTGSATKKGKSRGKKS</sequence>
<gene>
    <name evidence="2" type="ORF">V4D31_03785</name>
</gene>
<dbReference type="AlphaFoldDB" id="A0AAU8H2Y3"/>
<proteinExistence type="predicted"/>
<dbReference type="Pfam" id="PF11154">
    <property type="entry name" value="DUF2934"/>
    <property type="match status" value="1"/>
</dbReference>
<feature type="region of interest" description="Disordered" evidence="1">
    <location>
        <begin position="51"/>
        <end position="88"/>
    </location>
</feature>
<dbReference type="KEGG" id="tob:V4D31_03785"/>
<name>A0AAU8H2Y3_9BACT</name>
<evidence type="ECO:0000313" key="2">
    <source>
        <dbReference type="EMBL" id="XCH49290.1"/>
    </source>
</evidence>
<protein>
    <submittedName>
        <fullName evidence="2">DUF2934 domain-containing protein</fullName>
    </submittedName>
</protein>